<dbReference type="AlphaFoldDB" id="A0A194XS72"/>
<sequence length="173" mass="19430">MAEAISINPPISNHHAVFFHGDSYNSDPTMSGRRKSHLLLTYSFLFNHPAEESLSPPDSEPVLPFPHETFLLAPACGPYRPGKDTCEGNVVHRYHSPNSHYYSPAQFDWHRTVDQSVHVWLVLPRGIYIPSPGPPISGVTTKFQVLGRFRNWCVLLYPPHGTSIPISNAKFQS</sequence>
<dbReference type="EMBL" id="KQ947406">
    <property type="protein sequence ID" value="KUJ22577.1"/>
    <property type="molecule type" value="Genomic_DNA"/>
</dbReference>
<dbReference type="Proteomes" id="UP000070700">
    <property type="component" value="Unassembled WGS sequence"/>
</dbReference>
<protein>
    <submittedName>
        <fullName evidence="1">Uncharacterized protein</fullName>
    </submittedName>
</protein>
<evidence type="ECO:0000313" key="2">
    <source>
        <dbReference type="Proteomes" id="UP000070700"/>
    </source>
</evidence>
<reference evidence="1 2" key="1">
    <citation type="submission" date="2015-10" db="EMBL/GenBank/DDBJ databases">
        <title>Full genome of DAOMC 229536 Phialocephala scopiformis, a fungal endophyte of spruce producing the potent anti-insectan compound rugulosin.</title>
        <authorList>
            <consortium name="DOE Joint Genome Institute"/>
            <person name="Walker A.K."/>
            <person name="Frasz S.L."/>
            <person name="Seifert K.A."/>
            <person name="Miller J.D."/>
            <person name="Mondo S.J."/>
            <person name="Labutti K."/>
            <person name="Lipzen A."/>
            <person name="Dockter R."/>
            <person name="Kennedy M."/>
            <person name="Grigoriev I.V."/>
            <person name="Spatafora J.W."/>
        </authorList>
    </citation>
    <scope>NUCLEOTIDE SEQUENCE [LARGE SCALE GENOMIC DNA]</scope>
    <source>
        <strain evidence="1 2">CBS 120377</strain>
    </source>
</reference>
<gene>
    <name evidence="1" type="ORF">LY89DRAFT_714346</name>
</gene>
<dbReference type="InParanoid" id="A0A194XS72"/>
<proteinExistence type="predicted"/>
<dbReference type="KEGG" id="psco:LY89DRAFT_714346"/>
<dbReference type="GeneID" id="28827850"/>
<name>A0A194XS72_MOLSC</name>
<evidence type="ECO:0000313" key="1">
    <source>
        <dbReference type="EMBL" id="KUJ22577.1"/>
    </source>
</evidence>
<dbReference type="RefSeq" id="XP_018076932.1">
    <property type="nucleotide sequence ID" value="XM_018218124.1"/>
</dbReference>
<accession>A0A194XS72</accession>
<keyword evidence="2" id="KW-1185">Reference proteome</keyword>
<organism evidence="1 2">
    <name type="scientific">Mollisia scopiformis</name>
    <name type="common">Conifer needle endophyte fungus</name>
    <name type="synonym">Phialocephala scopiformis</name>
    <dbReference type="NCBI Taxonomy" id="149040"/>
    <lineage>
        <taxon>Eukaryota</taxon>
        <taxon>Fungi</taxon>
        <taxon>Dikarya</taxon>
        <taxon>Ascomycota</taxon>
        <taxon>Pezizomycotina</taxon>
        <taxon>Leotiomycetes</taxon>
        <taxon>Helotiales</taxon>
        <taxon>Mollisiaceae</taxon>
        <taxon>Mollisia</taxon>
    </lineage>
</organism>